<reference evidence="3" key="1">
    <citation type="submission" date="2024-06" db="EMBL/GenBank/DDBJ databases">
        <authorList>
            <person name="Ryan C."/>
        </authorList>
    </citation>
    <scope>NUCLEOTIDE SEQUENCE [LARGE SCALE GENOMIC DNA]</scope>
</reference>
<dbReference type="PANTHER" id="PTHR44259">
    <property type="entry name" value="OS07G0183000 PROTEIN-RELATED"/>
    <property type="match status" value="1"/>
</dbReference>
<dbReference type="InterPro" id="IPR005174">
    <property type="entry name" value="KIB1-4_b-propeller"/>
</dbReference>
<dbReference type="InterPro" id="IPR050942">
    <property type="entry name" value="F-box_BR-signaling"/>
</dbReference>
<proteinExistence type="predicted"/>
<evidence type="ECO:0000259" key="1">
    <source>
        <dbReference type="Pfam" id="PF03478"/>
    </source>
</evidence>
<dbReference type="Pfam" id="PF03478">
    <property type="entry name" value="Beta-prop_KIB1-4"/>
    <property type="match status" value="1"/>
</dbReference>
<dbReference type="Proteomes" id="UP001497457">
    <property type="component" value="Chromosome 1b"/>
</dbReference>
<accession>A0ABC8VA82</accession>
<dbReference type="EMBL" id="OZ075111">
    <property type="protein sequence ID" value="CAL4886809.1"/>
    <property type="molecule type" value="Genomic_DNA"/>
</dbReference>
<name>A0ABC8VA82_9POAL</name>
<keyword evidence="3" id="KW-1185">Reference proteome</keyword>
<gene>
    <name evidence="2" type="ORF">URODEC1_LOCUS1368</name>
</gene>
<evidence type="ECO:0000313" key="2">
    <source>
        <dbReference type="EMBL" id="CAL4886809.1"/>
    </source>
</evidence>
<dbReference type="PANTHER" id="PTHR44259:SF57">
    <property type="entry name" value="DUF1618 DOMAIN-CONTAINING PROTEIN"/>
    <property type="match status" value="1"/>
</dbReference>
<evidence type="ECO:0000313" key="3">
    <source>
        <dbReference type="Proteomes" id="UP001497457"/>
    </source>
</evidence>
<dbReference type="AlphaFoldDB" id="A0ABC8VA82"/>
<sequence>MTLKVVLHILHSIRSIYILTNLSDVWFFILKTCQSISSIFCFTSTNAGTLMMITSRAAQDGSRVEQGLDDGAFGMHTIAEGRSFDCNHKLLVKRSWIGGKDDWLVTTDGSYDMQLINPITGDVVPLPSFTTVQELHIDTYQDDLHVIYEHRHIFRRVVLCQTPSSPNGHFAIALFDDGLMACTARGQPDWKLFTHPTQLFSGCYTDYPEVFLDAVVHQGHVIAVNEGGYMYSWSMDDPEAYPSKVTPPEFSEEHDTRVCYLATSPNNQLLLVCVHGEGKSYYEPRLRMVESEHDRIEKPAAISIHVYDDTEHVWRRTQTIAPGVSLFLGMNYPLYGRWSNVKSDRVYIANMAGNDSIIFSLNNEADSSIEVQDYPIEEQYHLLDGHSIRTPMWFRPTTPSLTARGA</sequence>
<reference evidence="2 3" key="2">
    <citation type="submission" date="2024-10" db="EMBL/GenBank/DDBJ databases">
        <authorList>
            <person name="Ryan C."/>
        </authorList>
    </citation>
    <scope>NUCLEOTIDE SEQUENCE [LARGE SCALE GENOMIC DNA]</scope>
</reference>
<dbReference type="SUPFAM" id="SSF82171">
    <property type="entry name" value="DPP6 N-terminal domain-like"/>
    <property type="match status" value="1"/>
</dbReference>
<protein>
    <recommendedName>
        <fullName evidence="1">KIB1-4 beta-propeller domain-containing protein</fullName>
    </recommendedName>
</protein>
<feature type="domain" description="KIB1-4 beta-propeller" evidence="1">
    <location>
        <begin position="91"/>
        <end position="357"/>
    </location>
</feature>
<organism evidence="2 3">
    <name type="scientific">Urochloa decumbens</name>
    <dbReference type="NCBI Taxonomy" id="240449"/>
    <lineage>
        <taxon>Eukaryota</taxon>
        <taxon>Viridiplantae</taxon>
        <taxon>Streptophyta</taxon>
        <taxon>Embryophyta</taxon>
        <taxon>Tracheophyta</taxon>
        <taxon>Spermatophyta</taxon>
        <taxon>Magnoliopsida</taxon>
        <taxon>Liliopsida</taxon>
        <taxon>Poales</taxon>
        <taxon>Poaceae</taxon>
        <taxon>PACMAD clade</taxon>
        <taxon>Panicoideae</taxon>
        <taxon>Panicodae</taxon>
        <taxon>Paniceae</taxon>
        <taxon>Melinidinae</taxon>
        <taxon>Urochloa</taxon>
    </lineage>
</organism>